<feature type="region of interest" description="Disordered" evidence="1">
    <location>
        <begin position="182"/>
        <end position="215"/>
    </location>
</feature>
<name>A0A2D2AW92_9CAUL</name>
<dbReference type="AlphaFoldDB" id="A0A2D2AW92"/>
<keyword evidence="4" id="KW-1185">Reference proteome</keyword>
<evidence type="ECO:0000313" key="3">
    <source>
        <dbReference type="EMBL" id="ATQ42241.1"/>
    </source>
</evidence>
<evidence type="ECO:0000256" key="1">
    <source>
        <dbReference type="SAM" id="MobiDB-lite"/>
    </source>
</evidence>
<protein>
    <submittedName>
        <fullName evidence="3">Uncharacterized protein</fullName>
    </submittedName>
</protein>
<dbReference type="KEGG" id="cmb:CSW64_07320"/>
<feature type="transmembrane region" description="Helical" evidence="2">
    <location>
        <begin position="23"/>
        <end position="43"/>
    </location>
</feature>
<reference evidence="3 4" key="1">
    <citation type="submission" date="2017-10" db="EMBL/GenBank/DDBJ databases">
        <title>Genome sequence of Caulobacter mirabilis FWC38.</title>
        <authorList>
            <person name="Fiebig A."/>
            <person name="Crosson S."/>
        </authorList>
    </citation>
    <scope>NUCLEOTIDE SEQUENCE [LARGE SCALE GENOMIC DNA]</scope>
    <source>
        <strain evidence="3 4">FWC 38</strain>
    </source>
</reference>
<feature type="compositionally biased region" description="Basic and acidic residues" evidence="1">
    <location>
        <begin position="112"/>
        <end position="153"/>
    </location>
</feature>
<feature type="region of interest" description="Disordered" evidence="1">
    <location>
        <begin position="253"/>
        <end position="273"/>
    </location>
</feature>
<sequence length="273" mass="29449">MIEHSEFPWGPQDAPGLLTPLGVVGWVLAAALLLILMAVTMRGQGGGKGPRRRGDDSQLNEIYAHVLAAARYALRQDEFGVLKGADQLRRVIRTHLGGVLLAGGGLNKTLRDLGEAMGEGGKKPEPKPAKHDHPHGGDDRHGGHGDYGHRPEPKPLVVAEPAGATVAETVHGHSITVNIGGDVIERPTEPGHGGHGHGKPDHGKPGHDPHHHHDDKPLTLEQQLAQVRRAVRAFEVWWSDKPARMAELRAAHDDLTSHRKPDPGLLALLEEKR</sequence>
<dbReference type="EMBL" id="CP024201">
    <property type="protein sequence ID" value="ATQ42241.1"/>
    <property type="molecule type" value="Genomic_DNA"/>
</dbReference>
<dbReference type="Proteomes" id="UP000228945">
    <property type="component" value="Chromosome"/>
</dbReference>
<keyword evidence="2" id="KW-0472">Membrane</keyword>
<gene>
    <name evidence="3" type="ORF">CSW64_07320</name>
</gene>
<evidence type="ECO:0000313" key="4">
    <source>
        <dbReference type="Proteomes" id="UP000228945"/>
    </source>
</evidence>
<dbReference type="RefSeq" id="WP_099621498.1">
    <property type="nucleotide sequence ID" value="NZ_CP024201.1"/>
</dbReference>
<organism evidence="3 4">
    <name type="scientific">Caulobacter mirabilis</name>
    <dbReference type="NCBI Taxonomy" id="69666"/>
    <lineage>
        <taxon>Bacteria</taxon>
        <taxon>Pseudomonadati</taxon>
        <taxon>Pseudomonadota</taxon>
        <taxon>Alphaproteobacteria</taxon>
        <taxon>Caulobacterales</taxon>
        <taxon>Caulobacteraceae</taxon>
        <taxon>Caulobacter</taxon>
    </lineage>
</organism>
<accession>A0A2D2AW92</accession>
<proteinExistence type="predicted"/>
<feature type="compositionally biased region" description="Basic and acidic residues" evidence="1">
    <location>
        <begin position="253"/>
        <end position="262"/>
    </location>
</feature>
<evidence type="ECO:0000256" key="2">
    <source>
        <dbReference type="SAM" id="Phobius"/>
    </source>
</evidence>
<feature type="region of interest" description="Disordered" evidence="1">
    <location>
        <begin position="112"/>
        <end position="155"/>
    </location>
</feature>
<keyword evidence="2" id="KW-1133">Transmembrane helix</keyword>
<feature type="compositionally biased region" description="Basic and acidic residues" evidence="1">
    <location>
        <begin position="198"/>
        <end position="215"/>
    </location>
</feature>
<keyword evidence="2" id="KW-0812">Transmembrane</keyword>